<evidence type="ECO:0000313" key="4">
    <source>
        <dbReference type="EMBL" id="MUH59218.1"/>
    </source>
</evidence>
<evidence type="ECO:0000256" key="2">
    <source>
        <dbReference type="SAM" id="Phobius"/>
    </source>
</evidence>
<dbReference type="SUPFAM" id="SSF52833">
    <property type="entry name" value="Thioredoxin-like"/>
    <property type="match status" value="1"/>
</dbReference>
<dbReference type="Proteomes" id="UP000487882">
    <property type="component" value="Unassembled WGS sequence"/>
</dbReference>
<dbReference type="Pfam" id="PF13462">
    <property type="entry name" value="Thioredoxin_4"/>
    <property type="match status" value="1"/>
</dbReference>
<feature type="compositionally biased region" description="Low complexity" evidence="1">
    <location>
        <begin position="63"/>
        <end position="76"/>
    </location>
</feature>
<dbReference type="InterPro" id="IPR036249">
    <property type="entry name" value="Thioredoxin-like_sf"/>
</dbReference>
<keyword evidence="2" id="KW-0472">Membrane</keyword>
<feature type="transmembrane region" description="Helical" evidence="2">
    <location>
        <begin position="38"/>
        <end position="59"/>
    </location>
</feature>
<accession>A0A7K1J3J1</accession>
<feature type="region of interest" description="Disordered" evidence="1">
    <location>
        <begin position="1"/>
        <end position="23"/>
    </location>
</feature>
<dbReference type="AlphaFoldDB" id="A0A7K1J3J1"/>
<protein>
    <submittedName>
        <fullName evidence="4">Disulfide bond formation protein DsbA</fullName>
    </submittedName>
</protein>
<keyword evidence="2" id="KW-0812">Transmembrane</keyword>
<sequence>MASKSPKSESRAQRKAEEARRLAEQQERLRKERKTQTTIGIIVIVVLVALIAIAGVAVWRSTHPSTSSQQQTTESTNAAKATLADENVKPSKADNLGGILVSKNGYNKPVDDVPTVSIYMDFMCPGCGNLNRTLDQDLVKMMDAGQINIDLHFMSFMDRYSWLDGDSTKTDAYSSRAANAVIYVAEHDDNPTHLLNFVTNLYKEDFQPEEGSGYKHVSDDQIKAQMKGTGISEDVQSKAMQRDYDKWLDAVNTYTPTRQELWNRSGQLKGSMSTPTVTINGYFWDMNSSEVTSKKNVAEAFLDAIGLEQSKVGNSEIRPSIGATGKPLIGYSDDTTDSSSQSKE</sequence>
<dbReference type="InterPro" id="IPR012336">
    <property type="entry name" value="Thioredoxin-like_fold"/>
</dbReference>
<comment type="caution">
    <text evidence="4">The sequence shown here is derived from an EMBL/GenBank/DDBJ whole genome shotgun (WGS) entry which is preliminary data.</text>
</comment>
<dbReference type="RefSeq" id="WP_155588250.1">
    <property type="nucleotide sequence ID" value="NZ_WNLP01000002.1"/>
</dbReference>
<evidence type="ECO:0000259" key="3">
    <source>
        <dbReference type="Pfam" id="PF13462"/>
    </source>
</evidence>
<keyword evidence="5" id="KW-1185">Reference proteome</keyword>
<feature type="region of interest" description="Disordered" evidence="1">
    <location>
        <begin position="63"/>
        <end position="89"/>
    </location>
</feature>
<reference evidence="4 5" key="1">
    <citation type="submission" date="2019-09" db="EMBL/GenBank/DDBJ databases">
        <title>Bifidobacterium canis sp. nov., isolated from the digestive tract of German Shepherd dog puppy.</title>
        <authorList>
            <person name="Bunesova V."/>
        </authorList>
    </citation>
    <scope>NUCLEOTIDE SEQUENCE [LARGE SCALE GENOMIC DNA]</scope>
    <source>
        <strain evidence="4 5">GSD1FS</strain>
    </source>
</reference>
<feature type="domain" description="Thioredoxin-like fold" evidence="3">
    <location>
        <begin position="115"/>
        <end position="289"/>
    </location>
</feature>
<keyword evidence="2" id="KW-1133">Transmembrane helix</keyword>
<evidence type="ECO:0000256" key="1">
    <source>
        <dbReference type="SAM" id="MobiDB-lite"/>
    </source>
</evidence>
<organism evidence="4 5">
    <name type="scientific">Bifidobacterium canis</name>
    <dbReference type="NCBI Taxonomy" id="2610880"/>
    <lineage>
        <taxon>Bacteria</taxon>
        <taxon>Bacillati</taxon>
        <taxon>Actinomycetota</taxon>
        <taxon>Actinomycetes</taxon>
        <taxon>Bifidobacteriales</taxon>
        <taxon>Bifidobacteriaceae</taxon>
        <taxon>Bifidobacterium</taxon>
    </lineage>
</organism>
<dbReference type="EMBL" id="WNLP01000002">
    <property type="protein sequence ID" value="MUH59218.1"/>
    <property type="molecule type" value="Genomic_DNA"/>
</dbReference>
<proteinExistence type="predicted"/>
<dbReference type="Gene3D" id="3.40.30.10">
    <property type="entry name" value="Glutaredoxin"/>
    <property type="match status" value="1"/>
</dbReference>
<name>A0A7K1J3J1_9BIFI</name>
<gene>
    <name evidence="4" type="ORF">GSD1FS_0535</name>
</gene>
<evidence type="ECO:0000313" key="5">
    <source>
        <dbReference type="Proteomes" id="UP000487882"/>
    </source>
</evidence>
<feature type="region of interest" description="Disordered" evidence="1">
    <location>
        <begin position="316"/>
        <end position="344"/>
    </location>
</feature>